<dbReference type="PANTHER" id="PTHR45772">
    <property type="entry name" value="CONSERVED COMPONENT OF ABC TRANSPORTER FOR NATURAL AMINO ACIDS-RELATED"/>
    <property type="match status" value="1"/>
</dbReference>
<keyword evidence="3" id="KW-0547">Nucleotide-binding</keyword>
<dbReference type="InterPro" id="IPR051120">
    <property type="entry name" value="ABC_AA/LPS_Transport"/>
</dbReference>
<dbReference type="SMART" id="SM00382">
    <property type="entry name" value="AAA"/>
    <property type="match status" value="1"/>
</dbReference>
<evidence type="ECO:0000256" key="1">
    <source>
        <dbReference type="ARBA" id="ARBA00022448"/>
    </source>
</evidence>
<dbReference type="InterPro" id="IPR003439">
    <property type="entry name" value="ABC_transporter-like_ATP-bd"/>
</dbReference>
<dbReference type="EMBL" id="CP065725">
    <property type="protein sequence ID" value="QPT40376.1"/>
    <property type="molecule type" value="Genomic_DNA"/>
</dbReference>
<keyword evidence="7" id="KW-1185">Reference proteome</keyword>
<dbReference type="Pfam" id="PF12399">
    <property type="entry name" value="BCA_ABC_TP_C"/>
    <property type="match status" value="1"/>
</dbReference>
<accession>A0A7T3BR86</accession>
<feature type="domain" description="ABC transporter" evidence="5">
    <location>
        <begin position="3"/>
        <end position="235"/>
    </location>
</feature>
<dbReference type="CDD" id="cd03219">
    <property type="entry name" value="ABC_Mj1267_LivG_branched"/>
    <property type="match status" value="1"/>
</dbReference>
<proteinExistence type="predicted"/>
<dbReference type="Gene3D" id="3.40.50.300">
    <property type="entry name" value="P-loop containing nucleotide triphosphate hydrolases"/>
    <property type="match status" value="1"/>
</dbReference>
<evidence type="ECO:0000313" key="7">
    <source>
        <dbReference type="Proteomes" id="UP000594903"/>
    </source>
</evidence>
<evidence type="ECO:0000313" key="6">
    <source>
        <dbReference type="EMBL" id="QPT40376.1"/>
    </source>
</evidence>
<dbReference type="Pfam" id="PF00005">
    <property type="entry name" value="ABC_tran"/>
    <property type="match status" value="1"/>
</dbReference>
<keyword evidence="2" id="KW-0472">Membrane</keyword>
<dbReference type="InterPro" id="IPR003593">
    <property type="entry name" value="AAA+_ATPase"/>
</dbReference>
<organism evidence="6 7">
    <name type="scientific">Oligella ureolytica</name>
    <dbReference type="NCBI Taxonomy" id="90244"/>
    <lineage>
        <taxon>Bacteria</taxon>
        <taxon>Pseudomonadati</taxon>
        <taxon>Pseudomonadota</taxon>
        <taxon>Betaproteobacteria</taxon>
        <taxon>Burkholderiales</taxon>
        <taxon>Alcaligenaceae</taxon>
        <taxon>Oligella</taxon>
    </lineage>
</organism>
<protein>
    <submittedName>
        <fullName evidence="6">ABC transporter ATP-binding protein</fullName>
    </submittedName>
</protein>
<dbReference type="SUPFAM" id="SSF52540">
    <property type="entry name" value="P-loop containing nucleoside triphosphate hydrolases"/>
    <property type="match status" value="1"/>
</dbReference>
<dbReference type="PANTHER" id="PTHR45772:SF9">
    <property type="entry name" value="CONSERVED COMPONENT OF ABC TRANSPORTER FOR NATURAL AMINO ACIDS"/>
    <property type="match status" value="1"/>
</dbReference>
<evidence type="ECO:0000259" key="5">
    <source>
        <dbReference type="PROSITE" id="PS50893"/>
    </source>
</evidence>
<reference evidence="6 7" key="1">
    <citation type="submission" date="2020-12" db="EMBL/GenBank/DDBJ databases">
        <title>FDA dAtabase for Regulatory Grade micrObial Sequences (FDA-ARGOS): Supporting development and validation of Infectious Disease Dx tests.</title>
        <authorList>
            <person name="Sproer C."/>
            <person name="Gronow S."/>
            <person name="Severitt S."/>
            <person name="Schroder I."/>
            <person name="Tallon L."/>
            <person name="Sadzewicz L."/>
            <person name="Zhao X."/>
            <person name="Boylan J."/>
            <person name="Ott S."/>
            <person name="Bowen H."/>
            <person name="Vavikolanu K."/>
            <person name="Mehta A."/>
            <person name="Aluvathingal J."/>
            <person name="Nadendla S."/>
            <person name="Lowell S."/>
            <person name="Myers T."/>
            <person name="Yan Y."/>
            <person name="Sichtig H."/>
        </authorList>
    </citation>
    <scope>NUCLEOTIDE SEQUENCE [LARGE SCALE GENOMIC DNA]</scope>
    <source>
        <strain evidence="6 7">FDAARGOS_872</strain>
    </source>
</reference>
<name>A0A7T3BR86_9BURK</name>
<gene>
    <name evidence="6" type="ORF">I6G29_01785</name>
</gene>
<dbReference type="InterPro" id="IPR027417">
    <property type="entry name" value="P-loop_NTPase"/>
</dbReference>
<evidence type="ECO:0000256" key="3">
    <source>
        <dbReference type="ARBA" id="ARBA00022741"/>
    </source>
</evidence>
<keyword evidence="2" id="KW-1003">Cell membrane</keyword>
<dbReference type="GO" id="GO:0005524">
    <property type="term" value="F:ATP binding"/>
    <property type="evidence" value="ECO:0007669"/>
    <property type="project" value="UniProtKB-KW"/>
</dbReference>
<evidence type="ECO:0000256" key="2">
    <source>
        <dbReference type="ARBA" id="ARBA00022475"/>
    </source>
</evidence>
<dbReference type="PROSITE" id="PS50893">
    <property type="entry name" value="ABC_TRANSPORTER_2"/>
    <property type="match status" value="1"/>
</dbReference>
<keyword evidence="1" id="KW-0813">Transport</keyword>
<dbReference type="InterPro" id="IPR032823">
    <property type="entry name" value="BCA_ABC_TP_C"/>
</dbReference>
<evidence type="ECO:0000256" key="4">
    <source>
        <dbReference type="ARBA" id="ARBA00022840"/>
    </source>
</evidence>
<dbReference type="Proteomes" id="UP000594903">
    <property type="component" value="Chromosome"/>
</dbReference>
<keyword evidence="4 6" id="KW-0067">ATP-binding</keyword>
<sequence>MMLEVKNVVMKFGGLTAIDHASLKVKKGSITGLIGPNGAGKTTLFAVTSGFLKPTDGKIIYRDNDITKLPSNVRAEKGITRTFQIVQPFAGLNVLENIMVGAYLRNVHREDAKKKAIQIAELVGLTSYLERSAQDLTVSGRKRLEVARALATEPELILLDEVLAGLNPSELRDIIPVIRQIQSSGITILMIEHVMQAVVSLCDYVYVLNQGKMIAEGVPSDVVVNPVVIEAYLGQGATNRLAQEAKLNA</sequence>